<gene>
    <name evidence="1" type="primary">CPA1_2</name>
    <name evidence="1" type="ORF">K3G42_003652</name>
</gene>
<dbReference type="Proteomes" id="UP000827872">
    <property type="component" value="Linkage Group LG06"/>
</dbReference>
<sequence>MKLLLFSCLLSAAFGEQLFVGDQVLRIKAENEEQLRTLKELEEREDLQIDFWLSPAKPTLPVDMRVPFQSLQSVKVFLESEGIPYTIMIEDLQDLLDKEKETMLLSRKSERSSGEFSFSSYHTIEEIYSWMDHFVAENPNLVSKLQIGQSYEGRPIYVLKVEADLRT</sequence>
<organism evidence="1 2">
    <name type="scientific">Sphaerodactylus townsendi</name>
    <dbReference type="NCBI Taxonomy" id="933632"/>
    <lineage>
        <taxon>Eukaryota</taxon>
        <taxon>Metazoa</taxon>
        <taxon>Chordata</taxon>
        <taxon>Craniata</taxon>
        <taxon>Vertebrata</taxon>
        <taxon>Euteleostomi</taxon>
        <taxon>Lepidosauria</taxon>
        <taxon>Squamata</taxon>
        <taxon>Bifurcata</taxon>
        <taxon>Gekkota</taxon>
        <taxon>Sphaerodactylidae</taxon>
        <taxon>Sphaerodactylus</taxon>
    </lineage>
</organism>
<evidence type="ECO:0000313" key="2">
    <source>
        <dbReference type="Proteomes" id="UP000827872"/>
    </source>
</evidence>
<accession>A0ACB8FN61</accession>
<protein>
    <submittedName>
        <fullName evidence="1">Multifunctional pyrimidine synthesis protein CAD</fullName>
    </submittedName>
</protein>
<reference evidence="1" key="1">
    <citation type="submission" date="2021-08" db="EMBL/GenBank/DDBJ databases">
        <title>The first chromosome-level gecko genome reveals the dynamic sex chromosomes of Neotropical dwarf geckos (Sphaerodactylidae: Sphaerodactylus).</title>
        <authorList>
            <person name="Pinto B.J."/>
            <person name="Keating S.E."/>
            <person name="Gamble T."/>
        </authorList>
    </citation>
    <scope>NUCLEOTIDE SEQUENCE</scope>
    <source>
        <strain evidence="1">TG3544</strain>
    </source>
</reference>
<keyword evidence="2" id="KW-1185">Reference proteome</keyword>
<dbReference type="EMBL" id="CM037619">
    <property type="protein sequence ID" value="KAH8006405.1"/>
    <property type="molecule type" value="Genomic_DNA"/>
</dbReference>
<evidence type="ECO:0000313" key="1">
    <source>
        <dbReference type="EMBL" id="KAH8006405.1"/>
    </source>
</evidence>
<comment type="caution">
    <text evidence="1">The sequence shown here is derived from an EMBL/GenBank/DDBJ whole genome shotgun (WGS) entry which is preliminary data.</text>
</comment>
<proteinExistence type="predicted"/>
<name>A0ACB8FN61_9SAUR</name>